<dbReference type="InterPro" id="IPR018497">
    <property type="entry name" value="Peptidase_M13_C"/>
</dbReference>
<keyword evidence="4" id="KW-0479">Metal-binding</keyword>
<evidence type="ECO:0000256" key="1">
    <source>
        <dbReference type="ARBA" id="ARBA00001947"/>
    </source>
</evidence>
<dbReference type="CDD" id="cd08662">
    <property type="entry name" value="M13"/>
    <property type="match status" value="1"/>
</dbReference>
<accession>A0A7M7HMZ7</accession>
<dbReference type="SUPFAM" id="SSF55486">
    <property type="entry name" value="Metalloproteases ('zincins'), catalytic domain"/>
    <property type="match status" value="1"/>
</dbReference>
<keyword evidence="13" id="KW-1185">Reference proteome</keyword>
<keyword evidence="9" id="KW-1133">Transmembrane helix</keyword>
<keyword evidence="3" id="KW-0645">Protease</keyword>
<dbReference type="PRINTS" id="PR00786">
    <property type="entry name" value="NEPRILYSIN"/>
</dbReference>
<dbReference type="GeneID" id="594281"/>
<evidence type="ECO:0000256" key="6">
    <source>
        <dbReference type="ARBA" id="ARBA00022833"/>
    </source>
</evidence>
<evidence type="ECO:0000256" key="3">
    <source>
        <dbReference type="ARBA" id="ARBA00022670"/>
    </source>
</evidence>
<dbReference type="PANTHER" id="PTHR11733">
    <property type="entry name" value="ZINC METALLOPROTEASE FAMILY M13 NEPRILYSIN-RELATED"/>
    <property type="match status" value="1"/>
</dbReference>
<name>A0A7M7HMZ7_STRPU</name>
<dbReference type="InterPro" id="IPR042089">
    <property type="entry name" value="Peptidase_M13_dom_2"/>
</dbReference>
<dbReference type="Pfam" id="PF05649">
    <property type="entry name" value="Peptidase_M13_N"/>
    <property type="match status" value="1"/>
</dbReference>
<dbReference type="Proteomes" id="UP000007110">
    <property type="component" value="Unassembled WGS sequence"/>
</dbReference>
<comment type="cofactor">
    <cofactor evidence="1">
        <name>Zn(2+)</name>
        <dbReference type="ChEBI" id="CHEBI:29105"/>
    </cofactor>
</comment>
<feature type="compositionally biased region" description="Low complexity" evidence="8">
    <location>
        <begin position="24"/>
        <end position="46"/>
    </location>
</feature>
<protein>
    <recommendedName>
        <fullName evidence="14">Endothelin-converting enzyme 1</fullName>
    </recommendedName>
</protein>
<evidence type="ECO:0000313" key="12">
    <source>
        <dbReference type="EnsemblMetazoa" id="XP_011675430"/>
    </source>
</evidence>
<evidence type="ECO:0000256" key="5">
    <source>
        <dbReference type="ARBA" id="ARBA00022801"/>
    </source>
</evidence>
<comment type="similarity">
    <text evidence="2">Belongs to the peptidase M13 family.</text>
</comment>
<keyword evidence="6" id="KW-0862">Zinc</keyword>
<evidence type="ECO:0000259" key="11">
    <source>
        <dbReference type="Pfam" id="PF05649"/>
    </source>
</evidence>
<feature type="transmembrane region" description="Helical" evidence="9">
    <location>
        <begin position="93"/>
        <end position="113"/>
    </location>
</feature>
<reference evidence="12" key="2">
    <citation type="submission" date="2021-01" db="UniProtKB">
        <authorList>
            <consortium name="EnsemblMetazoa"/>
        </authorList>
    </citation>
    <scope>IDENTIFICATION</scope>
</reference>
<dbReference type="InParanoid" id="A0A7M7HMZ7"/>
<dbReference type="OMA" id="FGWAQVW"/>
<proteinExistence type="inferred from homology"/>
<feature type="domain" description="Peptidase M13 N-terminal" evidence="11">
    <location>
        <begin position="143"/>
        <end position="535"/>
    </location>
</feature>
<organism evidence="12 13">
    <name type="scientific">Strongylocentrotus purpuratus</name>
    <name type="common">Purple sea urchin</name>
    <dbReference type="NCBI Taxonomy" id="7668"/>
    <lineage>
        <taxon>Eukaryota</taxon>
        <taxon>Metazoa</taxon>
        <taxon>Echinodermata</taxon>
        <taxon>Eleutherozoa</taxon>
        <taxon>Echinozoa</taxon>
        <taxon>Echinoidea</taxon>
        <taxon>Euechinoidea</taxon>
        <taxon>Echinacea</taxon>
        <taxon>Camarodonta</taxon>
        <taxon>Echinidea</taxon>
        <taxon>Strongylocentrotidae</taxon>
        <taxon>Strongylocentrotus</taxon>
    </lineage>
</organism>
<dbReference type="EnsemblMetazoa" id="XM_011677128">
    <property type="protein sequence ID" value="XP_011675430"/>
    <property type="gene ID" value="LOC594281"/>
</dbReference>
<dbReference type="Gene3D" id="3.40.390.10">
    <property type="entry name" value="Collagenase (Catalytic Domain)"/>
    <property type="match status" value="1"/>
</dbReference>
<feature type="region of interest" description="Disordered" evidence="8">
    <location>
        <begin position="1"/>
        <end position="55"/>
    </location>
</feature>
<dbReference type="GO" id="GO:0005886">
    <property type="term" value="C:plasma membrane"/>
    <property type="evidence" value="ECO:0000318"/>
    <property type="project" value="GO_Central"/>
</dbReference>
<dbReference type="KEGG" id="spu:594281"/>
<dbReference type="RefSeq" id="XP_011675430.2">
    <property type="nucleotide sequence ID" value="XM_011677128.2"/>
</dbReference>
<evidence type="ECO:0008006" key="14">
    <source>
        <dbReference type="Google" id="ProtNLM"/>
    </source>
</evidence>
<sequence length="798" mass="90080">MVKYERSSLSGGDDVFEEDPSSQTHAANNGSAANATNNSSATHTPTGKMEVASNAPPEVRFKHLKGKGVNETKWKGQSVSVKLWWERSTLERILLVVCLLLLLTVVIVAIVLATTRKQEFCLTEACITVASSLLMSMDKGADPCDDFYEYSCGTWDKHNPLPEGNNRWSTFGLLWQENRLVLKNVLESELNTTSSAELKAQDFFISCMDEDSIIEKLGAKPLLDIINLQLGGWNATGTFNTSTYDFNQTIRVLGTSYSEQPFFSLFIAGDDKNSSRNILQIAQSGLLLPDSSYLINKTEEDPVLGAYIKMMVTIAKLMGAEEEDAHRQMRAVLQFGQDIANISVRDTNTEDQDPEMLYHLKTITDLQGIMPAIDWLSYLQFLFNGTDIEITKDEPIVVYAPDFLQDMSNLILSSDPIVVHNYMIWRLVTSLMNLLSAAFRQADHDFDQVLSGKRSIPAKWRFCVSDTDASVGFALGALFVKHAFEGHSKAKADEMVDEVKSAFKRNLPDLPWMDEDTRVAAKQKANAIIDLIGFPDYILNPEKLDASYAELELNSSEYFMNNIRVLQFHVKRQLQQLRKTVDRGQWEMTPPQVNAYYAPQKNEIVFPAGILQAPFYDKDYPKSLNFGGMGVVMGHEITHAFDDAGREYDKNGNLYQWWNNDTIQRFNRQTECMVDQYSEYDILGNKVNGRRTLGENIADNGGLKSAYHAYLEWIREHGEEQLLPALGLNHKQLFFLGFAQVWCSTSTPQAARLQLLTDEHTPPRYRVIGTLSNSEEFAEQFKCPVGSPMNPKDKCEVW</sequence>
<evidence type="ECO:0000259" key="10">
    <source>
        <dbReference type="Pfam" id="PF01431"/>
    </source>
</evidence>
<dbReference type="GO" id="GO:0004222">
    <property type="term" value="F:metalloendopeptidase activity"/>
    <property type="evidence" value="ECO:0000318"/>
    <property type="project" value="GO_Central"/>
</dbReference>
<keyword evidence="9" id="KW-0472">Membrane</keyword>
<dbReference type="PANTHER" id="PTHR11733:SF167">
    <property type="entry name" value="FI17812P1-RELATED"/>
    <property type="match status" value="1"/>
</dbReference>
<keyword evidence="7" id="KW-0482">Metalloprotease</keyword>
<keyword evidence="5" id="KW-0378">Hydrolase</keyword>
<evidence type="ECO:0000313" key="13">
    <source>
        <dbReference type="Proteomes" id="UP000007110"/>
    </source>
</evidence>
<dbReference type="OrthoDB" id="6475849at2759"/>
<evidence type="ECO:0000256" key="8">
    <source>
        <dbReference type="SAM" id="MobiDB-lite"/>
    </source>
</evidence>
<dbReference type="InterPro" id="IPR000718">
    <property type="entry name" value="Peptidase_M13"/>
</dbReference>
<evidence type="ECO:0000256" key="4">
    <source>
        <dbReference type="ARBA" id="ARBA00022723"/>
    </source>
</evidence>
<dbReference type="Pfam" id="PF01431">
    <property type="entry name" value="Peptidase_M13"/>
    <property type="match status" value="1"/>
</dbReference>
<dbReference type="Gene3D" id="1.10.1380.10">
    <property type="entry name" value="Neutral endopeptidase , domain2"/>
    <property type="match status" value="1"/>
</dbReference>
<dbReference type="InterPro" id="IPR024079">
    <property type="entry name" value="MetalloPept_cat_dom_sf"/>
</dbReference>
<dbReference type="InterPro" id="IPR008753">
    <property type="entry name" value="Peptidase_M13_N"/>
</dbReference>
<reference evidence="13" key="1">
    <citation type="submission" date="2015-02" db="EMBL/GenBank/DDBJ databases">
        <title>Genome sequencing for Strongylocentrotus purpuratus.</title>
        <authorList>
            <person name="Murali S."/>
            <person name="Liu Y."/>
            <person name="Vee V."/>
            <person name="English A."/>
            <person name="Wang M."/>
            <person name="Skinner E."/>
            <person name="Han Y."/>
            <person name="Muzny D.M."/>
            <person name="Worley K.C."/>
            <person name="Gibbs R.A."/>
        </authorList>
    </citation>
    <scope>NUCLEOTIDE SEQUENCE</scope>
</reference>
<feature type="domain" description="Peptidase M13 C-terminal" evidence="10">
    <location>
        <begin position="594"/>
        <end position="797"/>
    </location>
</feature>
<evidence type="ECO:0000256" key="7">
    <source>
        <dbReference type="ARBA" id="ARBA00023049"/>
    </source>
</evidence>
<keyword evidence="9" id="KW-0812">Transmembrane</keyword>
<dbReference type="AlphaFoldDB" id="A0A7M7HMZ7"/>
<evidence type="ECO:0000256" key="9">
    <source>
        <dbReference type="SAM" id="Phobius"/>
    </source>
</evidence>
<evidence type="ECO:0000256" key="2">
    <source>
        <dbReference type="ARBA" id="ARBA00007357"/>
    </source>
</evidence>
<dbReference type="PROSITE" id="PS51885">
    <property type="entry name" value="NEPRILYSIN"/>
    <property type="match status" value="1"/>
</dbReference>
<dbReference type="GO" id="GO:0046872">
    <property type="term" value="F:metal ion binding"/>
    <property type="evidence" value="ECO:0007669"/>
    <property type="project" value="UniProtKB-KW"/>
</dbReference>
<dbReference type="GO" id="GO:0016485">
    <property type="term" value="P:protein processing"/>
    <property type="evidence" value="ECO:0000318"/>
    <property type="project" value="GO_Central"/>
</dbReference>